<reference evidence="4 5" key="1">
    <citation type="submission" date="2016-09" db="EMBL/GenBank/DDBJ databases">
        <title>genome sequence of Mycobacterium sp. 739 SCH.</title>
        <authorList>
            <person name="Greninger A.L."/>
            <person name="Qin X."/>
            <person name="Jerome K."/>
            <person name="Vora S."/>
            <person name="Quinn K."/>
        </authorList>
    </citation>
    <scope>NUCLEOTIDE SEQUENCE [LARGE SCALE GENOMIC DNA]</scope>
    <source>
        <strain evidence="4 5">SCH</strain>
    </source>
</reference>
<dbReference type="OrthoDB" id="6077212at2"/>
<dbReference type="AlphaFoldDB" id="A0A1E8Q2E3"/>
<organism evidence="4 5">
    <name type="scientific">Mycolicibacterium grossiae</name>
    <dbReference type="NCBI Taxonomy" id="1552759"/>
    <lineage>
        <taxon>Bacteria</taxon>
        <taxon>Bacillati</taxon>
        <taxon>Actinomycetota</taxon>
        <taxon>Actinomycetes</taxon>
        <taxon>Mycobacteriales</taxon>
        <taxon>Mycobacteriaceae</taxon>
        <taxon>Mycolicibacterium</taxon>
    </lineage>
</organism>
<accession>A0A1E8Q2E3</accession>
<dbReference type="SUPFAM" id="SSF46689">
    <property type="entry name" value="Homeodomain-like"/>
    <property type="match status" value="1"/>
</dbReference>
<evidence type="ECO:0000313" key="4">
    <source>
        <dbReference type="EMBL" id="OFJ52712.1"/>
    </source>
</evidence>
<keyword evidence="1 2" id="KW-0238">DNA-binding</keyword>
<proteinExistence type="predicted"/>
<comment type="caution">
    <text evidence="4">The sequence shown here is derived from an EMBL/GenBank/DDBJ whole genome shotgun (WGS) entry which is preliminary data.</text>
</comment>
<sequence length="201" mass="22165">MTTSVPGSDATMVAILDAALVEFERHGFRRVALDDVARRAGVSRTTIYRRFANRDDLVGAVIERENVALFADIAAELRQAGPPANYYVEAFTLSILRFREHRVLNQMITDEPALVLELARRHWPAAIARMAEALRVIFPPGFAVRLGDEGIDDLADTILRYAAMVLLLPGTEPLEGADDVRAFATRHFLPSLPAALRTVGV</sequence>
<dbReference type="InterPro" id="IPR050109">
    <property type="entry name" value="HTH-type_TetR-like_transc_reg"/>
</dbReference>
<dbReference type="PRINTS" id="PR00455">
    <property type="entry name" value="HTHTETR"/>
</dbReference>
<feature type="domain" description="HTH tetR-type" evidence="3">
    <location>
        <begin position="9"/>
        <end position="69"/>
    </location>
</feature>
<dbReference type="GO" id="GO:0003700">
    <property type="term" value="F:DNA-binding transcription factor activity"/>
    <property type="evidence" value="ECO:0007669"/>
    <property type="project" value="TreeGrafter"/>
</dbReference>
<dbReference type="PANTHER" id="PTHR30055:SF153">
    <property type="entry name" value="HTH-TYPE TRANSCRIPTIONAL REPRESSOR RV3405C"/>
    <property type="match status" value="1"/>
</dbReference>
<dbReference type="PROSITE" id="PS50977">
    <property type="entry name" value="HTH_TETR_2"/>
    <property type="match status" value="1"/>
</dbReference>
<evidence type="ECO:0000259" key="3">
    <source>
        <dbReference type="PROSITE" id="PS50977"/>
    </source>
</evidence>
<evidence type="ECO:0000313" key="5">
    <source>
        <dbReference type="Proteomes" id="UP000178953"/>
    </source>
</evidence>
<name>A0A1E8Q2E3_9MYCO</name>
<protein>
    <submittedName>
        <fullName evidence="4">TetR family transcriptional regulator</fullName>
    </submittedName>
</protein>
<evidence type="ECO:0000256" key="2">
    <source>
        <dbReference type="PROSITE-ProRule" id="PRU00335"/>
    </source>
</evidence>
<dbReference type="GO" id="GO:0000976">
    <property type="term" value="F:transcription cis-regulatory region binding"/>
    <property type="evidence" value="ECO:0007669"/>
    <property type="project" value="TreeGrafter"/>
</dbReference>
<dbReference type="InterPro" id="IPR009057">
    <property type="entry name" value="Homeodomain-like_sf"/>
</dbReference>
<dbReference type="Proteomes" id="UP000178953">
    <property type="component" value="Unassembled WGS sequence"/>
</dbReference>
<dbReference type="EMBL" id="MCHX01000035">
    <property type="protein sequence ID" value="OFJ52712.1"/>
    <property type="molecule type" value="Genomic_DNA"/>
</dbReference>
<feature type="DNA-binding region" description="H-T-H motif" evidence="2">
    <location>
        <begin position="32"/>
        <end position="51"/>
    </location>
</feature>
<evidence type="ECO:0000256" key="1">
    <source>
        <dbReference type="ARBA" id="ARBA00023125"/>
    </source>
</evidence>
<dbReference type="Pfam" id="PF00440">
    <property type="entry name" value="TetR_N"/>
    <property type="match status" value="1"/>
</dbReference>
<dbReference type="InterPro" id="IPR001647">
    <property type="entry name" value="HTH_TetR"/>
</dbReference>
<dbReference type="RefSeq" id="WP_070354074.1">
    <property type="nucleotide sequence ID" value="NZ_CP043474.1"/>
</dbReference>
<dbReference type="Gene3D" id="1.10.357.10">
    <property type="entry name" value="Tetracycline Repressor, domain 2"/>
    <property type="match status" value="1"/>
</dbReference>
<dbReference type="PANTHER" id="PTHR30055">
    <property type="entry name" value="HTH-TYPE TRANSCRIPTIONAL REGULATOR RUTR"/>
    <property type="match status" value="1"/>
</dbReference>
<keyword evidence="5" id="KW-1185">Reference proteome</keyword>
<gene>
    <name evidence="4" type="ORF">BEL07_15850</name>
</gene>